<gene>
    <name evidence="1" type="ORF">Pla163_37380</name>
</gene>
<organism evidence="1 2">
    <name type="scientific">Rohdeia mirabilis</name>
    <dbReference type="NCBI Taxonomy" id="2528008"/>
    <lineage>
        <taxon>Bacteria</taxon>
        <taxon>Pseudomonadati</taxon>
        <taxon>Planctomycetota</taxon>
        <taxon>Planctomycetia</taxon>
        <taxon>Planctomycetia incertae sedis</taxon>
        <taxon>Rohdeia</taxon>
    </lineage>
</organism>
<name>A0A518D539_9BACT</name>
<dbReference type="EMBL" id="CP036290">
    <property type="protein sequence ID" value="QDU86587.1"/>
    <property type="molecule type" value="Genomic_DNA"/>
</dbReference>
<evidence type="ECO:0000313" key="2">
    <source>
        <dbReference type="Proteomes" id="UP000319342"/>
    </source>
</evidence>
<protein>
    <submittedName>
        <fullName evidence="1">Uncharacterized protein</fullName>
    </submittedName>
</protein>
<evidence type="ECO:0000313" key="1">
    <source>
        <dbReference type="EMBL" id="QDU86587.1"/>
    </source>
</evidence>
<proteinExistence type="predicted"/>
<dbReference type="RefSeq" id="WP_419186122.1">
    <property type="nucleotide sequence ID" value="NZ_CP036290.1"/>
</dbReference>
<sequence length="44" mass="5229">MGARLPRVFTLEDPNQSAEYHGHRWHLEVVDGRTTEVWVRRPTQ</sequence>
<keyword evidence="2" id="KW-1185">Reference proteome</keyword>
<reference evidence="1 2" key="1">
    <citation type="submission" date="2019-02" db="EMBL/GenBank/DDBJ databases">
        <title>Deep-cultivation of Planctomycetes and their phenomic and genomic characterization uncovers novel biology.</title>
        <authorList>
            <person name="Wiegand S."/>
            <person name="Jogler M."/>
            <person name="Boedeker C."/>
            <person name="Pinto D."/>
            <person name="Vollmers J."/>
            <person name="Rivas-Marin E."/>
            <person name="Kohn T."/>
            <person name="Peeters S.H."/>
            <person name="Heuer A."/>
            <person name="Rast P."/>
            <person name="Oberbeckmann S."/>
            <person name="Bunk B."/>
            <person name="Jeske O."/>
            <person name="Meyerdierks A."/>
            <person name="Storesund J.E."/>
            <person name="Kallscheuer N."/>
            <person name="Luecker S."/>
            <person name="Lage O.M."/>
            <person name="Pohl T."/>
            <person name="Merkel B.J."/>
            <person name="Hornburger P."/>
            <person name="Mueller R.-W."/>
            <person name="Bruemmer F."/>
            <person name="Labrenz M."/>
            <person name="Spormann A.M."/>
            <person name="Op den Camp H."/>
            <person name="Overmann J."/>
            <person name="Amann R."/>
            <person name="Jetten M.S.M."/>
            <person name="Mascher T."/>
            <person name="Medema M.H."/>
            <person name="Devos D.P."/>
            <person name="Kaster A.-K."/>
            <person name="Ovreas L."/>
            <person name="Rohde M."/>
            <person name="Galperin M.Y."/>
            <person name="Jogler C."/>
        </authorList>
    </citation>
    <scope>NUCLEOTIDE SEQUENCE [LARGE SCALE GENOMIC DNA]</scope>
    <source>
        <strain evidence="1 2">Pla163</strain>
    </source>
</reference>
<accession>A0A518D539</accession>
<dbReference type="AlphaFoldDB" id="A0A518D539"/>
<dbReference type="Proteomes" id="UP000319342">
    <property type="component" value="Chromosome"/>
</dbReference>